<dbReference type="EMBL" id="JAVXUP010001223">
    <property type="protein sequence ID" value="KAK3014411.1"/>
    <property type="molecule type" value="Genomic_DNA"/>
</dbReference>
<dbReference type="PROSITE" id="PS51032">
    <property type="entry name" value="AP2_ERF"/>
    <property type="match status" value="1"/>
</dbReference>
<dbReference type="Proteomes" id="UP001188597">
    <property type="component" value="Unassembled WGS sequence"/>
</dbReference>
<feature type="compositionally biased region" description="Basic and acidic residues" evidence="9">
    <location>
        <begin position="271"/>
        <end position="295"/>
    </location>
</feature>
<protein>
    <recommendedName>
        <fullName evidence="10">AP2/ERF domain-containing protein</fullName>
    </recommendedName>
</protein>
<dbReference type="FunFam" id="3.30.730.10:FF:000001">
    <property type="entry name" value="Ethylene-responsive transcription factor 2"/>
    <property type="match status" value="1"/>
</dbReference>
<dbReference type="GO" id="GO:0006952">
    <property type="term" value="P:defense response"/>
    <property type="evidence" value="ECO:0007669"/>
    <property type="project" value="UniProtKB-KW"/>
</dbReference>
<keyword evidence="4" id="KW-0805">Transcription regulation</keyword>
<dbReference type="Gene3D" id="3.30.730.10">
    <property type="entry name" value="AP2/ERF domain"/>
    <property type="match status" value="1"/>
</dbReference>
<sequence length="339" mass="38129">MASTNEVLALELIRQHLLDEFCPGDSFFTELSSFASIFTEESFVDVKSELSSSQCDSSSCCSTITISDYLDSNEVNTSDFFNLYEQTQNEFFEFESKPQVVDLTQEESSFSCRKPSLKIDLPPVANDLSKEERKHYRGVRQRPWGKFAAEIRDPKRRGSRVWLGTYDTAIEAARAYDRAAFEMRGSKAILNFPLEIGKACETSAAAEGGRKRQREEEVEPKVIKKEKSPESSLTQLECPLTPSSWTGFWESNVSGLFNMPLLSPLSPHPEMGYHRHDEGLPKGVRSERDRSRQEESVSSWRTFGSGKDDDFTRSGGDSARGSRVASDESARGSRGNRMT</sequence>
<dbReference type="InterPro" id="IPR044808">
    <property type="entry name" value="ERF_plant"/>
</dbReference>
<gene>
    <name evidence="11" type="ORF">RJ639_008839</name>
</gene>
<dbReference type="GO" id="GO:0003700">
    <property type="term" value="F:DNA-binding transcription factor activity"/>
    <property type="evidence" value="ECO:0007669"/>
    <property type="project" value="InterPro"/>
</dbReference>
<evidence type="ECO:0000313" key="11">
    <source>
        <dbReference type="EMBL" id="KAK3014411.1"/>
    </source>
</evidence>
<dbReference type="GO" id="GO:0009873">
    <property type="term" value="P:ethylene-activated signaling pathway"/>
    <property type="evidence" value="ECO:0007669"/>
    <property type="project" value="UniProtKB-KW"/>
</dbReference>
<keyword evidence="2" id="KW-0936">Ethylene signaling pathway</keyword>
<dbReference type="PANTHER" id="PTHR31190:SF499">
    <property type="entry name" value="ETHYLENE-RESPONSIVE TRANSCRIPTION FACTOR ERF105"/>
    <property type="match status" value="1"/>
</dbReference>
<accession>A0AA88VSB0</accession>
<evidence type="ECO:0000256" key="3">
    <source>
        <dbReference type="ARBA" id="ARBA00022821"/>
    </source>
</evidence>
<dbReference type="SUPFAM" id="SSF54171">
    <property type="entry name" value="DNA-binding domain"/>
    <property type="match status" value="1"/>
</dbReference>
<dbReference type="GO" id="GO:0005634">
    <property type="term" value="C:nucleus"/>
    <property type="evidence" value="ECO:0007669"/>
    <property type="project" value="UniProtKB-SubCell"/>
</dbReference>
<dbReference type="PANTHER" id="PTHR31190">
    <property type="entry name" value="DNA-BINDING DOMAIN"/>
    <property type="match status" value="1"/>
</dbReference>
<dbReference type="SMART" id="SM00380">
    <property type="entry name" value="AP2"/>
    <property type="match status" value="1"/>
</dbReference>
<reference evidence="11" key="1">
    <citation type="submission" date="2022-12" db="EMBL/GenBank/DDBJ databases">
        <title>Draft genome assemblies for two species of Escallonia (Escalloniales).</title>
        <authorList>
            <person name="Chanderbali A."/>
            <person name="Dervinis C."/>
            <person name="Anghel I."/>
            <person name="Soltis D."/>
            <person name="Soltis P."/>
            <person name="Zapata F."/>
        </authorList>
    </citation>
    <scope>NUCLEOTIDE SEQUENCE</scope>
    <source>
        <strain evidence="11">UCBG64.0493</strain>
        <tissue evidence="11">Leaf</tissue>
    </source>
</reference>
<keyword evidence="12" id="KW-1185">Reference proteome</keyword>
<dbReference type="PRINTS" id="PR00367">
    <property type="entry name" value="ETHRSPELEMNT"/>
</dbReference>
<evidence type="ECO:0000256" key="5">
    <source>
        <dbReference type="ARBA" id="ARBA00023125"/>
    </source>
</evidence>
<name>A0AA88VSB0_9ASTE</name>
<evidence type="ECO:0000256" key="9">
    <source>
        <dbReference type="SAM" id="MobiDB-lite"/>
    </source>
</evidence>
<keyword evidence="8" id="KW-0539">Nucleus</keyword>
<organism evidence="11 12">
    <name type="scientific">Escallonia herrerae</name>
    <dbReference type="NCBI Taxonomy" id="1293975"/>
    <lineage>
        <taxon>Eukaryota</taxon>
        <taxon>Viridiplantae</taxon>
        <taxon>Streptophyta</taxon>
        <taxon>Embryophyta</taxon>
        <taxon>Tracheophyta</taxon>
        <taxon>Spermatophyta</taxon>
        <taxon>Magnoliopsida</taxon>
        <taxon>eudicotyledons</taxon>
        <taxon>Gunneridae</taxon>
        <taxon>Pentapetalae</taxon>
        <taxon>asterids</taxon>
        <taxon>campanulids</taxon>
        <taxon>Escalloniales</taxon>
        <taxon>Escalloniaceae</taxon>
        <taxon>Escallonia</taxon>
    </lineage>
</organism>
<keyword evidence="7" id="KW-0804">Transcription</keyword>
<evidence type="ECO:0000256" key="6">
    <source>
        <dbReference type="ARBA" id="ARBA00023159"/>
    </source>
</evidence>
<feature type="region of interest" description="Disordered" evidence="9">
    <location>
        <begin position="268"/>
        <end position="339"/>
    </location>
</feature>
<evidence type="ECO:0000313" key="12">
    <source>
        <dbReference type="Proteomes" id="UP001188597"/>
    </source>
</evidence>
<dbReference type="AlphaFoldDB" id="A0AA88VSB0"/>
<evidence type="ECO:0000256" key="7">
    <source>
        <dbReference type="ARBA" id="ARBA00023163"/>
    </source>
</evidence>
<dbReference type="InterPro" id="IPR001471">
    <property type="entry name" value="AP2/ERF_dom"/>
</dbReference>
<dbReference type="InterPro" id="IPR016177">
    <property type="entry name" value="DNA-bd_dom_sf"/>
</dbReference>
<comment type="caution">
    <text evidence="11">The sequence shown here is derived from an EMBL/GenBank/DDBJ whole genome shotgun (WGS) entry which is preliminary data.</text>
</comment>
<keyword evidence="6" id="KW-0010">Activator</keyword>
<dbReference type="CDD" id="cd00018">
    <property type="entry name" value="AP2"/>
    <property type="match status" value="1"/>
</dbReference>
<feature type="compositionally biased region" description="Basic and acidic residues" evidence="9">
    <location>
        <begin position="208"/>
        <end position="229"/>
    </location>
</feature>
<comment type="subcellular location">
    <subcellularLocation>
        <location evidence="1">Nucleus</location>
    </subcellularLocation>
</comment>
<keyword evidence="3" id="KW-0611">Plant defense</keyword>
<evidence type="ECO:0000256" key="1">
    <source>
        <dbReference type="ARBA" id="ARBA00004123"/>
    </source>
</evidence>
<feature type="region of interest" description="Disordered" evidence="9">
    <location>
        <begin position="203"/>
        <end position="237"/>
    </location>
</feature>
<evidence type="ECO:0000256" key="4">
    <source>
        <dbReference type="ARBA" id="ARBA00023015"/>
    </source>
</evidence>
<feature type="domain" description="AP2/ERF" evidence="10">
    <location>
        <begin position="135"/>
        <end position="193"/>
    </location>
</feature>
<dbReference type="InterPro" id="IPR036955">
    <property type="entry name" value="AP2/ERF_dom_sf"/>
</dbReference>
<dbReference type="Pfam" id="PF00847">
    <property type="entry name" value="AP2"/>
    <property type="match status" value="1"/>
</dbReference>
<evidence type="ECO:0000256" key="8">
    <source>
        <dbReference type="ARBA" id="ARBA00023242"/>
    </source>
</evidence>
<dbReference type="GO" id="GO:0000976">
    <property type="term" value="F:transcription cis-regulatory region binding"/>
    <property type="evidence" value="ECO:0007669"/>
    <property type="project" value="UniProtKB-ARBA"/>
</dbReference>
<evidence type="ECO:0000259" key="10">
    <source>
        <dbReference type="PROSITE" id="PS51032"/>
    </source>
</evidence>
<keyword evidence="5" id="KW-0238">DNA-binding</keyword>
<evidence type="ECO:0000256" key="2">
    <source>
        <dbReference type="ARBA" id="ARBA00022745"/>
    </source>
</evidence>
<proteinExistence type="predicted"/>